<dbReference type="PANTHER" id="PTHR23284:SF2">
    <property type="entry name" value="SEC12-LIKE PROTEIN 1"/>
    <property type="match status" value="1"/>
</dbReference>
<dbReference type="GO" id="GO:0005789">
    <property type="term" value="C:endoplasmic reticulum membrane"/>
    <property type="evidence" value="ECO:0007669"/>
    <property type="project" value="UniProtKB-SubCell"/>
</dbReference>
<dbReference type="GO" id="GO:0006888">
    <property type="term" value="P:endoplasmic reticulum to Golgi vesicle-mediated transport"/>
    <property type="evidence" value="ECO:0007669"/>
    <property type="project" value="TreeGrafter"/>
</dbReference>
<dbReference type="GO" id="GO:0015031">
    <property type="term" value="P:protein transport"/>
    <property type="evidence" value="ECO:0007669"/>
    <property type="project" value="UniProtKB-KW"/>
</dbReference>
<dbReference type="GO" id="GO:0003400">
    <property type="term" value="P:regulation of COPII vesicle coating"/>
    <property type="evidence" value="ECO:0007669"/>
    <property type="project" value="TreeGrafter"/>
</dbReference>
<evidence type="ECO:0000313" key="13">
    <source>
        <dbReference type="Proteomes" id="UP001188597"/>
    </source>
</evidence>
<evidence type="ECO:0000256" key="7">
    <source>
        <dbReference type="ARBA" id="ARBA00022927"/>
    </source>
</evidence>
<organism evidence="12 13">
    <name type="scientific">Escallonia herrerae</name>
    <dbReference type="NCBI Taxonomy" id="1293975"/>
    <lineage>
        <taxon>Eukaryota</taxon>
        <taxon>Viridiplantae</taxon>
        <taxon>Streptophyta</taxon>
        <taxon>Embryophyta</taxon>
        <taxon>Tracheophyta</taxon>
        <taxon>Spermatophyta</taxon>
        <taxon>Magnoliopsida</taxon>
        <taxon>eudicotyledons</taxon>
        <taxon>Gunneridae</taxon>
        <taxon>Pentapetalae</taxon>
        <taxon>asterids</taxon>
        <taxon>campanulids</taxon>
        <taxon>Escalloniales</taxon>
        <taxon>Escalloniaceae</taxon>
        <taxon>Escallonia</taxon>
    </lineage>
</organism>
<evidence type="ECO:0000256" key="8">
    <source>
        <dbReference type="ARBA" id="ARBA00022989"/>
    </source>
</evidence>
<evidence type="ECO:0000256" key="3">
    <source>
        <dbReference type="ARBA" id="ARBA00022574"/>
    </source>
</evidence>
<proteinExistence type="predicted"/>
<dbReference type="PANTHER" id="PTHR23284">
    <property type="entry name" value="PROLACTIN REGULATORY ELEMENT BINDING PROTEIN"/>
    <property type="match status" value="1"/>
</dbReference>
<keyword evidence="6" id="KW-0256">Endoplasmic reticulum</keyword>
<evidence type="ECO:0000256" key="5">
    <source>
        <dbReference type="ARBA" id="ARBA00022737"/>
    </source>
</evidence>
<dbReference type="AlphaFoldDB" id="A0AA88WVP0"/>
<keyword evidence="9 11" id="KW-0472">Membrane</keyword>
<keyword evidence="5" id="KW-0677">Repeat</keyword>
<evidence type="ECO:0000256" key="10">
    <source>
        <dbReference type="ARBA" id="ARBA00037847"/>
    </source>
</evidence>
<evidence type="ECO:0000256" key="9">
    <source>
        <dbReference type="ARBA" id="ARBA00023136"/>
    </source>
</evidence>
<keyword evidence="3" id="KW-0853">WD repeat</keyword>
<dbReference type="Proteomes" id="UP001188597">
    <property type="component" value="Unassembled WGS sequence"/>
</dbReference>
<comment type="subcellular location">
    <subcellularLocation>
        <location evidence="10">Endomembrane system</location>
        <topology evidence="10">Single-pass membrane protein</topology>
    </subcellularLocation>
    <subcellularLocation>
        <location evidence="1">Endoplasmic reticulum membrane</location>
    </subcellularLocation>
</comment>
<keyword evidence="2" id="KW-0813">Transport</keyword>
<evidence type="ECO:0000256" key="1">
    <source>
        <dbReference type="ARBA" id="ARBA00004586"/>
    </source>
</evidence>
<evidence type="ECO:0000313" key="12">
    <source>
        <dbReference type="EMBL" id="KAK3035022.1"/>
    </source>
</evidence>
<evidence type="ECO:0000256" key="4">
    <source>
        <dbReference type="ARBA" id="ARBA00022692"/>
    </source>
</evidence>
<evidence type="ECO:0000256" key="6">
    <source>
        <dbReference type="ARBA" id="ARBA00022824"/>
    </source>
</evidence>
<accession>A0AA88WVP0</accession>
<keyword evidence="7" id="KW-0653">Protein transport</keyword>
<feature type="transmembrane region" description="Helical" evidence="11">
    <location>
        <begin position="108"/>
        <end position="129"/>
    </location>
</feature>
<name>A0AA88WVP0_9ASTE</name>
<protein>
    <submittedName>
        <fullName evidence="12">Uncharacterized protein</fullName>
    </submittedName>
</protein>
<dbReference type="InterPro" id="IPR045260">
    <property type="entry name" value="Sec12-like"/>
</dbReference>
<keyword evidence="13" id="KW-1185">Reference proteome</keyword>
<evidence type="ECO:0000256" key="2">
    <source>
        <dbReference type="ARBA" id="ARBA00022448"/>
    </source>
</evidence>
<keyword evidence="4 11" id="KW-0812">Transmembrane</keyword>
<keyword evidence="8 11" id="KW-1133">Transmembrane helix</keyword>
<evidence type="ECO:0000256" key="11">
    <source>
        <dbReference type="SAM" id="Phobius"/>
    </source>
</evidence>
<sequence>MPVSTALTTAAATTSFTTGSKDGDVCVVEVKRMEVSHWSKRLHLGSCISMLDFCPTERVVLSTSTQWGATITKLNVPADWKGPHALLLHTLQHLFHFYIVKCLISEEWQIYLLLLGLFFASAVAFYVFFKNSDSFWKFPLGKDQPARPTLGAILDPQSDDQWGAFGPLDL</sequence>
<gene>
    <name evidence="12" type="ORF">RJ639_033936</name>
</gene>
<dbReference type="GO" id="GO:0005085">
    <property type="term" value="F:guanyl-nucleotide exchange factor activity"/>
    <property type="evidence" value="ECO:0007669"/>
    <property type="project" value="InterPro"/>
</dbReference>
<reference evidence="12" key="1">
    <citation type="submission" date="2022-12" db="EMBL/GenBank/DDBJ databases">
        <title>Draft genome assemblies for two species of Escallonia (Escalloniales).</title>
        <authorList>
            <person name="Chanderbali A."/>
            <person name="Dervinis C."/>
            <person name="Anghel I."/>
            <person name="Soltis D."/>
            <person name="Soltis P."/>
            <person name="Zapata F."/>
        </authorList>
    </citation>
    <scope>NUCLEOTIDE SEQUENCE</scope>
    <source>
        <strain evidence="12">UCBG64.0493</strain>
        <tissue evidence="12">Leaf</tissue>
    </source>
</reference>
<comment type="caution">
    <text evidence="12">The sequence shown here is derived from an EMBL/GenBank/DDBJ whole genome shotgun (WGS) entry which is preliminary data.</text>
</comment>
<dbReference type="EMBL" id="JAVXUP010000185">
    <property type="protein sequence ID" value="KAK3035022.1"/>
    <property type="molecule type" value="Genomic_DNA"/>
</dbReference>